<dbReference type="InterPro" id="IPR011042">
    <property type="entry name" value="6-blade_b-propeller_TolB-like"/>
</dbReference>
<feature type="compositionally biased region" description="Low complexity" evidence="3">
    <location>
        <begin position="89"/>
        <end position="100"/>
    </location>
</feature>
<dbReference type="PANTHER" id="PTHR24104:SF25">
    <property type="entry name" value="PROTEIN LIN-41"/>
    <property type="match status" value="1"/>
</dbReference>
<dbReference type="GO" id="GO:0008270">
    <property type="term" value="F:zinc ion binding"/>
    <property type="evidence" value="ECO:0007669"/>
    <property type="project" value="UniProtKB-KW"/>
</dbReference>
<dbReference type="InterPro" id="IPR000033">
    <property type="entry name" value="LDLR_classB_rpt"/>
</dbReference>
<protein>
    <submittedName>
        <fullName evidence="4">Uncharacterized protein</fullName>
    </submittedName>
</protein>
<sequence>MADDFDPLKNQVNKSSQGLNPEPNQNKPSNNVLIHRPSYTGAWKRRSAGGTDIQINTSSATELQTQQSINSPNLNSPKLPTSPLPPYSSIPQSPTSPIPSNVVNRAAQRQVSQPDQRQVNIVEQNPKPYWESGENSFDEWNQYQSTDTTGQASAYTPEEYYNYEKPYKKKGVSNKIDRLVQRFPALGKFYKQPPSPFSPGRGDTNEQFRFEQTSDSAYNHKATYELTENDLSLHERYTDKTRMECINLQVKDETQPVDISVNHTTNKIYLCDVGRGVVEIYDMNKTLEHVIGDSTMIDFRPTAITLGRDGTIIVSSHFSHCLHMYLPQKSANETNPYSYKQFKLGIEGTHIHEFYQPAGICIDSITGYLYICDRGNYRIQVMTPEGICERVIELFLNSKKKFRLDPVRIALQNHSDHIVCIIGEGDSICLIPKYSNGRVYIDPFYVIDENGLGIKNAAGLALDVQDRIFISDTGHNRIVICAPDGTYITSFSTEGSELGQLQRPCGLDVTNDGAVVVTDPGNKRLHIFGTISKENNSSNTNTNDSNN</sequence>
<dbReference type="Proteomes" id="UP000663845">
    <property type="component" value="Unassembled WGS sequence"/>
</dbReference>
<evidence type="ECO:0000256" key="1">
    <source>
        <dbReference type="ARBA" id="ARBA00022737"/>
    </source>
</evidence>
<evidence type="ECO:0000256" key="3">
    <source>
        <dbReference type="SAM" id="MobiDB-lite"/>
    </source>
</evidence>
<accession>A0A815NFD2</accession>
<feature type="region of interest" description="Disordered" evidence="3">
    <location>
        <begin position="60"/>
        <end position="100"/>
    </location>
</feature>
<reference evidence="4" key="1">
    <citation type="submission" date="2021-02" db="EMBL/GenBank/DDBJ databases">
        <authorList>
            <person name="Nowell W R."/>
        </authorList>
    </citation>
    <scope>NUCLEOTIDE SEQUENCE</scope>
</reference>
<gene>
    <name evidence="4" type="ORF">JYZ213_LOCUS39901</name>
</gene>
<dbReference type="EMBL" id="CAJNOG010001370">
    <property type="protein sequence ID" value="CAF1436971.1"/>
    <property type="molecule type" value="Genomic_DNA"/>
</dbReference>
<keyword evidence="1" id="KW-0677">Repeat</keyword>
<evidence type="ECO:0000313" key="4">
    <source>
        <dbReference type="EMBL" id="CAF1436971.1"/>
    </source>
</evidence>
<dbReference type="PANTHER" id="PTHR24104">
    <property type="entry name" value="E3 UBIQUITIN-PROTEIN LIGASE NHLRC1-RELATED"/>
    <property type="match status" value="1"/>
</dbReference>
<organism evidence="4 5">
    <name type="scientific">Adineta steineri</name>
    <dbReference type="NCBI Taxonomy" id="433720"/>
    <lineage>
        <taxon>Eukaryota</taxon>
        <taxon>Metazoa</taxon>
        <taxon>Spiralia</taxon>
        <taxon>Gnathifera</taxon>
        <taxon>Rotifera</taxon>
        <taxon>Eurotatoria</taxon>
        <taxon>Bdelloidea</taxon>
        <taxon>Adinetida</taxon>
        <taxon>Adinetidae</taxon>
        <taxon>Adineta</taxon>
    </lineage>
</organism>
<dbReference type="SUPFAM" id="SSF101898">
    <property type="entry name" value="NHL repeat"/>
    <property type="match status" value="1"/>
</dbReference>
<dbReference type="GO" id="GO:0043161">
    <property type="term" value="P:proteasome-mediated ubiquitin-dependent protein catabolic process"/>
    <property type="evidence" value="ECO:0007669"/>
    <property type="project" value="TreeGrafter"/>
</dbReference>
<dbReference type="InterPro" id="IPR050952">
    <property type="entry name" value="TRIM-NHL_E3_ligases"/>
</dbReference>
<feature type="compositionally biased region" description="Polar residues" evidence="3">
    <location>
        <begin position="60"/>
        <end position="79"/>
    </location>
</feature>
<name>A0A815NFD2_9BILA</name>
<dbReference type="CDD" id="cd05819">
    <property type="entry name" value="NHL"/>
    <property type="match status" value="1"/>
</dbReference>
<comment type="caution">
    <text evidence="4">The sequence shown here is derived from an EMBL/GenBank/DDBJ whole genome shotgun (WGS) entry which is preliminary data.</text>
</comment>
<feature type="region of interest" description="Disordered" evidence="3">
    <location>
        <begin position="1"/>
        <end position="46"/>
    </location>
</feature>
<feature type="compositionally biased region" description="Polar residues" evidence="3">
    <location>
        <begin position="10"/>
        <end position="32"/>
    </location>
</feature>
<dbReference type="GO" id="GO:0061630">
    <property type="term" value="F:ubiquitin protein ligase activity"/>
    <property type="evidence" value="ECO:0007669"/>
    <property type="project" value="TreeGrafter"/>
</dbReference>
<dbReference type="GO" id="GO:0000209">
    <property type="term" value="P:protein polyubiquitination"/>
    <property type="evidence" value="ECO:0007669"/>
    <property type="project" value="TreeGrafter"/>
</dbReference>
<dbReference type="PROSITE" id="PS51125">
    <property type="entry name" value="NHL"/>
    <property type="match status" value="2"/>
</dbReference>
<feature type="repeat" description="NHL" evidence="2">
    <location>
        <begin position="488"/>
        <end position="531"/>
    </location>
</feature>
<proteinExistence type="predicted"/>
<dbReference type="AlphaFoldDB" id="A0A815NFD2"/>
<dbReference type="SMART" id="SM00135">
    <property type="entry name" value="LY"/>
    <property type="match status" value="3"/>
</dbReference>
<evidence type="ECO:0000256" key="2">
    <source>
        <dbReference type="PROSITE-ProRule" id="PRU00504"/>
    </source>
</evidence>
<dbReference type="InterPro" id="IPR001258">
    <property type="entry name" value="NHL_repeat"/>
</dbReference>
<evidence type="ECO:0000313" key="5">
    <source>
        <dbReference type="Proteomes" id="UP000663845"/>
    </source>
</evidence>
<dbReference type="Gene3D" id="2.120.10.30">
    <property type="entry name" value="TolB, C-terminal domain"/>
    <property type="match status" value="2"/>
</dbReference>
<dbReference type="Pfam" id="PF01436">
    <property type="entry name" value="NHL"/>
    <property type="match status" value="1"/>
</dbReference>
<feature type="repeat" description="NHL" evidence="2">
    <location>
        <begin position="341"/>
        <end position="385"/>
    </location>
</feature>